<name>A0ABR0TA28_AURPU</name>
<dbReference type="EMBL" id="JASGXD010000014">
    <property type="protein sequence ID" value="KAK6001292.1"/>
    <property type="molecule type" value="Genomic_DNA"/>
</dbReference>
<accession>A0ABR0TA28</accession>
<dbReference type="Proteomes" id="UP001341245">
    <property type="component" value="Unassembled WGS sequence"/>
</dbReference>
<gene>
    <name evidence="2" type="ORF">QM012_002623</name>
</gene>
<dbReference type="PANTHER" id="PTHR21310">
    <property type="entry name" value="AMINOGLYCOSIDE PHOSPHOTRANSFERASE-RELATED-RELATED"/>
    <property type="match status" value="1"/>
</dbReference>
<dbReference type="InterPro" id="IPR002575">
    <property type="entry name" value="Aminoglycoside_PTrfase"/>
</dbReference>
<evidence type="ECO:0000313" key="2">
    <source>
        <dbReference type="EMBL" id="KAK6001292.1"/>
    </source>
</evidence>
<dbReference type="SUPFAM" id="SSF56112">
    <property type="entry name" value="Protein kinase-like (PK-like)"/>
    <property type="match status" value="1"/>
</dbReference>
<comment type="caution">
    <text evidence="2">The sequence shown here is derived from an EMBL/GenBank/DDBJ whole genome shotgun (WGS) entry which is preliminary data.</text>
</comment>
<protein>
    <recommendedName>
        <fullName evidence="1">Aminoglycoside phosphotransferase domain-containing protein</fullName>
    </recommendedName>
</protein>
<organism evidence="2 3">
    <name type="scientific">Aureobasidium pullulans</name>
    <name type="common">Black yeast</name>
    <name type="synonym">Pullularia pullulans</name>
    <dbReference type="NCBI Taxonomy" id="5580"/>
    <lineage>
        <taxon>Eukaryota</taxon>
        <taxon>Fungi</taxon>
        <taxon>Dikarya</taxon>
        <taxon>Ascomycota</taxon>
        <taxon>Pezizomycotina</taxon>
        <taxon>Dothideomycetes</taxon>
        <taxon>Dothideomycetidae</taxon>
        <taxon>Dothideales</taxon>
        <taxon>Saccotheciaceae</taxon>
        <taxon>Aureobasidium</taxon>
    </lineage>
</organism>
<dbReference type="Gene3D" id="3.90.1200.10">
    <property type="match status" value="1"/>
</dbReference>
<evidence type="ECO:0000313" key="3">
    <source>
        <dbReference type="Proteomes" id="UP001341245"/>
    </source>
</evidence>
<proteinExistence type="predicted"/>
<dbReference type="InterPro" id="IPR051678">
    <property type="entry name" value="AGP_Transferase"/>
</dbReference>
<evidence type="ECO:0000259" key="1">
    <source>
        <dbReference type="Pfam" id="PF01636"/>
    </source>
</evidence>
<feature type="domain" description="Aminoglycoside phosphotransferase" evidence="1">
    <location>
        <begin position="125"/>
        <end position="311"/>
    </location>
</feature>
<keyword evidence="3" id="KW-1185">Reference proteome</keyword>
<sequence>MGDTSSADGCDPTFAREPTMDELMLLGLSSVPSTNPPTSTEKSAGKHSFIDRILGRLGLKVDDLSRAQFGNNTKSFILTCTRCEICTGEDEQVSFLAGTNPVPEGADPLKVAFCVNVASEDMDSALLMANRVPLVAYWEKLDLERRILAGANMAKVLAGLQSIDLPKTEKSFGAFNFSDCHDRNSSVMIGESCFGQGGPYKSVRELYLDGYVTSGYTALHEKAPRLNAWKGHTMENTDKKTVDLGESLQQLRSKFVENDFTAELLAGFDSAPVFIHGDFDVHNILIDPETTKITAVLDFEFAQAGPSLDEFFQSLVHFNCLYMGSRFFADQPQQNSEVRLCHALMHKNPPALPEDAEVRFKLEAAFVRAWIVPERKLLDR</sequence>
<dbReference type="InterPro" id="IPR011009">
    <property type="entry name" value="Kinase-like_dom_sf"/>
</dbReference>
<reference evidence="2 3" key="1">
    <citation type="submission" date="2023-11" db="EMBL/GenBank/DDBJ databases">
        <title>Draft genome sequence and annotation of the polyextremotolerant black yeast-like fungus Aureobasidium pullulans NRRL 62042.</title>
        <authorList>
            <person name="Dielentheis-Frenken M.R.E."/>
            <person name="Wibberg D."/>
            <person name="Blank L.M."/>
            <person name="Tiso T."/>
        </authorList>
    </citation>
    <scope>NUCLEOTIDE SEQUENCE [LARGE SCALE GENOMIC DNA]</scope>
    <source>
        <strain evidence="2 3">NRRL 62042</strain>
    </source>
</reference>
<dbReference type="Pfam" id="PF01636">
    <property type="entry name" value="APH"/>
    <property type="match status" value="1"/>
</dbReference>